<keyword evidence="3" id="KW-1185">Reference proteome</keyword>
<evidence type="ECO:0000313" key="3">
    <source>
        <dbReference type="Proteomes" id="UP000320421"/>
    </source>
</evidence>
<dbReference type="Pfam" id="PF14568">
    <property type="entry name" value="SUKH_6"/>
    <property type="match status" value="1"/>
</dbReference>
<proteinExistence type="predicted"/>
<organism evidence="2 3">
    <name type="scientific">Gimesia chilikensis</name>
    <dbReference type="NCBI Taxonomy" id="2605989"/>
    <lineage>
        <taxon>Bacteria</taxon>
        <taxon>Pseudomonadati</taxon>
        <taxon>Planctomycetota</taxon>
        <taxon>Planctomycetia</taxon>
        <taxon>Planctomycetales</taxon>
        <taxon>Planctomycetaceae</taxon>
        <taxon>Gimesia</taxon>
    </lineage>
</organism>
<sequence length="180" mass="20880">MTTSLTEIMELLPPPAEPQGLDRSWEEVEKDLGCALPADYKEFIDQYGSGQICEWIDVWNLRDKSLFPSPLQEVICGPEGIISFYQKVNEEYNILTAGSWTMFPEPGGLLPFCTAFEIDYLNWRTAGPADDWDCVYWFFDGNEFIHLEGDSFTDFLLKVLKRQYNQYQLPTVDEPYQFTQ</sequence>
<dbReference type="Gene3D" id="3.40.1580.10">
    <property type="entry name" value="SMI1/KNR4-like"/>
    <property type="match status" value="1"/>
</dbReference>
<gene>
    <name evidence="2" type="ORF">HG66A1_29640</name>
</gene>
<dbReference type="InterPro" id="IPR037883">
    <property type="entry name" value="Knr4/Smi1-like_sf"/>
</dbReference>
<feature type="domain" description="Knr4/Smi1-like" evidence="1">
    <location>
        <begin position="20"/>
        <end position="158"/>
    </location>
</feature>
<accession>A0A517PP64</accession>
<dbReference type="OrthoDB" id="292231at2"/>
<protein>
    <submittedName>
        <fullName evidence="2">SMI1 / KNR4 family protein</fullName>
    </submittedName>
</protein>
<dbReference type="AlphaFoldDB" id="A0A517PP64"/>
<name>A0A517PP64_9PLAN</name>
<evidence type="ECO:0000259" key="1">
    <source>
        <dbReference type="SMART" id="SM00860"/>
    </source>
</evidence>
<dbReference type="SUPFAM" id="SSF160631">
    <property type="entry name" value="SMI1/KNR4-like"/>
    <property type="match status" value="1"/>
</dbReference>
<dbReference type="RefSeq" id="WP_145185029.1">
    <property type="nucleotide sequence ID" value="NZ_CP036266.1"/>
</dbReference>
<dbReference type="SMART" id="SM00860">
    <property type="entry name" value="SMI1_KNR4"/>
    <property type="match status" value="1"/>
</dbReference>
<dbReference type="Proteomes" id="UP000320421">
    <property type="component" value="Chromosome"/>
</dbReference>
<dbReference type="InterPro" id="IPR018958">
    <property type="entry name" value="Knr4/Smi1-like_dom"/>
</dbReference>
<reference evidence="2 3" key="1">
    <citation type="submission" date="2019-02" db="EMBL/GenBank/DDBJ databases">
        <title>Deep-cultivation of Planctomycetes and their phenomic and genomic characterization uncovers novel biology.</title>
        <authorList>
            <person name="Wiegand S."/>
            <person name="Jogler M."/>
            <person name="Boedeker C."/>
            <person name="Pinto D."/>
            <person name="Vollmers J."/>
            <person name="Rivas-Marin E."/>
            <person name="Kohn T."/>
            <person name="Peeters S.H."/>
            <person name="Heuer A."/>
            <person name="Rast P."/>
            <person name="Oberbeckmann S."/>
            <person name="Bunk B."/>
            <person name="Jeske O."/>
            <person name="Meyerdierks A."/>
            <person name="Storesund J.E."/>
            <person name="Kallscheuer N."/>
            <person name="Luecker S."/>
            <person name="Lage O.M."/>
            <person name="Pohl T."/>
            <person name="Merkel B.J."/>
            <person name="Hornburger P."/>
            <person name="Mueller R.-W."/>
            <person name="Bruemmer F."/>
            <person name="Labrenz M."/>
            <person name="Spormann A.M."/>
            <person name="Op den Camp H."/>
            <person name="Overmann J."/>
            <person name="Amann R."/>
            <person name="Jetten M.S.M."/>
            <person name="Mascher T."/>
            <person name="Medema M.H."/>
            <person name="Devos D.P."/>
            <person name="Kaster A.-K."/>
            <person name="Ovreas L."/>
            <person name="Rohde M."/>
            <person name="Galperin M.Y."/>
            <person name="Jogler C."/>
        </authorList>
    </citation>
    <scope>NUCLEOTIDE SEQUENCE [LARGE SCALE GENOMIC DNA]</scope>
    <source>
        <strain evidence="2 3">HG66A1</strain>
    </source>
</reference>
<evidence type="ECO:0000313" key="2">
    <source>
        <dbReference type="EMBL" id="QDT21166.1"/>
    </source>
</evidence>
<dbReference type="EMBL" id="CP036266">
    <property type="protein sequence ID" value="QDT21166.1"/>
    <property type="molecule type" value="Genomic_DNA"/>
</dbReference>